<feature type="domain" description="Alpha/beta hydrolase fold-5" evidence="2">
    <location>
        <begin position="85"/>
        <end position="244"/>
    </location>
</feature>
<keyword evidence="3" id="KW-0378">Hydrolase</keyword>
<reference evidence="3 4" key="1">
    <citation type="submission" date="2018-11" db="EMBL/GenBank/DDBJ databases">
        <title>Sequencing the genomes of 1000 actinobacteria strains.</title>
        <authorList>
            <person name="Klenk H.-P."/>
        </authorList>
    </citation>
    <scope>NUCLEOTIDE SEQUENCE [LARGE SCALE GENOMIC DNA]</scope>
    <source>
        <strain evidence="3 4">DSM 14012</strain>
    </source>
</reference>
<keyword evidence="4" id="KW-1185">Reference proteome</keyword>
<protein>
    <submittedName>
        <fullName evidence="3">Alpha/beta hydrolase family protein</fullName>
    </submittedName>
</protein>
<dbReference type="InterPro" id="IPR029058">
    <property type="entry name" value="AB_hydrolase_fold"/>
</dbReference>
<dbReference type="Pfam" id="PF12695">
    <property type="entry name" value="Abhydrolase_5"/>
    <property type="match status" value="1"/>
</dbReference>
<proteinExistence type="predicted"/>
<evidence type="ECO:0000259" key="2">
    <source>
        <dbReference type="Pfam" id="PF12695"/>
    </source>
</evidence>
<dbReference type="Proteomes" id="UP000266915">
    <property type="component" value="Unassembled WGS sequence"/>
</dbReference>
<sequence length="257" mass="26649">MSDVTEHPGRPRRAGRLKPILIGILGAVLVIVLGFVVWTQIVMQGTRSAALSVWEDPAVSVTDVGDAVVLAPTADAERPASGTGLVFIPGAKVDPYAYLYKLSGVVEEAGVTVVITKPTLNLAFFDQRPLETFTAAAPDVDTWFVGGHSLGGVRACQLAEGPAVTGLVLFGSYCANDLSGSALEVLSLAGSDDGLSTPEKVADARVRLPADATMIEIDGANHASFGDYGVQPGDGSATISSDEARSEITRDLVELLG</sequence>
<dbReference type="InterPro" id="IPR029059">
    <property type="entry name" value="AB_hydrolase_5"/>
</dbReference>
<feature type="transmembrane region" description="Helical" evidence="1">
    <location>
        <begin position="20"/>
        <end position="38"/>
    </location>
</feature>
<keyword evidence="1" id="KW-1133">Transmembrane helix</keyword>
<dbReference type="Gene3D" id="3.40.50.1820">
    <property type="entry name" value="alpha/beta hydrolase"/>
    <property type="match status" value="1"/>
</dbReference>
<dbReference type="RefSeq" id="WP_085510994.1">
    <property type="nucleotide sequence ID" value="NZ_FXAP01000001.1"/>
</dbReference>
<evidence type="ECO:0000256" key="1">
    <source>
        <dbReference type="SAM" id="Phobius"/>
    </source>
</evidence>
<accession>A0A3N2C3F3</accession>
<evidence type="ECO:0000313" key="4">
    <source>
        <dbReference type="Proteomes" id="UP000266915"/>
    </source>
</evidence>
<dbReference type="GO" id="GO:0016787">
    <property type="term" value="F:hydrolase activity"/>
    <property type="evidence" value="ECO:0007669"/>
    <property type="project" value="UniProtKB-KW"/>
</dbReference>
<dbReference type="SUPFAM" id="SSF53474">
    <property type="entry name" value="alpha/beta-Hydrolases"/>
    <property type="match status" value="1"/>
</dbReference>
<dbReference type="AlphaFoldDB" id="A0A3N2C3F3"/>
<name>A0A3N2C3F3_9MICO</name>
<gene>
    <name evidence="3" type="ORF">EDD42_2113</name>
</gene>
<evidence type="ECO:0000313" key="3">
    <source>
        <dbReference type="EMBL" id="ROR82031.1"/>
    </source>
</evidence>
<dbReference type="EMBL" id="RKHL01000001">
    <property type="protein sequence ID" value="ROR82031.1"/>
    <property type="molecule type" value="Genomic_DNA"/>
</dbReference>
<keyword evidence="1" id="KW-0812">Transmembrane</keyword>
<organism evidence="3 4">
    <name type="scientific">Plantibacter flavus</name>
    <dbReference type="NCBI Taxonomy" id="150123"/>
    <lineage>
        <taxon>Bacteria</taxon>
        <taxon>Bacillati</taxon>
        <taxon>Actinomycetota</taxon>
        <taxon>Actinomycetes</taxon>
        <taxon>Micrococcales</taxon>
        <taxon>Microbacteriaceae</taxon>
        <taxon>Plantibacter</taxon>
    </lineage>
</organism>
<comment type="caution">
    <text evidence="3">The sequence shown here is derived from an EMBL/GenBank/DDBJ whole genome shotgun (WGS) entry which is preliminary data.</text>
</comment>
<keyword evidence="1" id="KW-0472">Membrane</keyword>